<accession>A0ABS5E462</accession>
<dbReference type="Gene3D" id="2.40.420.20">
    <property type="match status" value="1"/>
</dbReference>
<dbReference type="EMBL" id="JAGRQH010000001">
    <property type="protein sequence ID" value="MBR0558651.1"/>
    <property type="molecule type" value="Genomic_DNA"/>
</dbReference>
<organism evidence="8 9">
    <name type="scientific">Neokomagataea anthophila</name>
    <dbReference type="NCBI Taxonomy" id="2826925"/>
    <lineage>
        <taxon>Bacteria</taxon>
        <taxon>Pseudomonadati</taxon>
        <taxon>Pseudomonadota</taxon>
        <taxon>Alphaproteobacteria</taxon>
        <taxon>Acetobacterales</taxon>
        <taxon>Acetobacteraceae</taxon>
        <taxon>Neokomagataea</taxon>
    </lineage>
</organism>
<dbReference type="InterPro" id="IPR058649">
    <property type="entry name" value="CzcB_C"/>
</dbReference>
<evidence type="ECO:0000256" key="4">
    <source>
        <dbReference type="SAM" id="Phobius"/>
    </source>
</evidence>
<proteinExistence type="inferred from homology"/>
<evidence type="ECO:0000256" key="3">
    <source>
        <dbReference type="SAM" id="Coils"/>
    </source>
</evidence>
<keyword evidence="4" id="KW-1133">Transmembrane helix</keyword>
<sequence length="380" mass="40465">MRVSRAGTLAKVLLCLAILIVGYFIGHRSVSPSYKTDMEPAMFTVDHGALVVRSQSPLRKRLVVAPVVQADGAAHLTVPGQVMAPPDRQVNVLSPATGLITQVQVQLGQHVTRGQVLATIAAGDLAQAWADDRRAKAALDFTRRAYDRARGVQAVGGNAVKDMQSARNDLEQAEAEAERASQRLQTMTSRPDYAAKGLMALVAPVDGFIASTKMAPGQNVTDATAVQMTLVDLSTVWVAASAPEDHLNALTAGVHVAADFPALPGRHCDGEVLTRDPALMPDTRRLNLYVACSNADGLLRPGMFANAQIAVQEAGALMVPKTALLMNNDQVSVFVETAPDTFRRRYLDIAYDEGDNVRVLSGLSAGEHIVSSGAILLNDD</sequence>
<reference evidence="8 9" key="1">
    <citation type="submission" date="2021-04" db="EMBL/GenBank/DDBJ databases">
        <title>The complete genome sequence of Neokomagataea sp. TBRC 2177.</title>
        <authorList>
            <person name="Charoenyingcharoen P."/>
            <person name="Yukphan P."/>
        </authorList>
    </citation>
    <scope>NUCLEOTIDE SEQUENCE [LARGE SCALE GENOMIC DNA]</scope>
    <source>
        <strain evidence="8 9">TBRC 2177</strain>
    </source>
</reference>
<evidence type="ECO:0000256" key="1">
    <source>
        <dbReference type="ARBA" id="ARBA00009477"/>
    </source>
</evidence>
<feature type="domain" description="CzcB-like C-terminal circularly permuted SH3-like" evidence="7">
    <location>
        <begin position="317"/>
        <end position="375"/>
    </location>
</feature>
<keyword evidence="9" id="KW-1185">Reference proteome</keyword>
<dbReference type="Pfam" id="PF25954">
    <property type="entry name" value="Beta-barrel_RND_2"/>
    <property type="match status" value="1"/>
</dbReference>
<dbReference type="InterPro" id="IPR058647">
    <property type="entry name" value="BSH_CzcB-like"/>
</dbReference>
<dbReference type="Gene3D" id="2.40.30.170">
    <property type="match status" value="1"/>
</dbReference>
<dbReference type="RefSeq" id="WP_211680086.1">
    <property type="nucleotide sequence ID" value="NZ_JAGRQH010000001.1"/>
</dbReference>
<feature type="coiled-coil region" evidence="3">
    <location>
        <begin position="156"/>
        <end position="190"/>
    </location>
</feature>
<feature type="domain" description="CzcB-like barrel-sandwich hybrid" evidence="6">
    <location>
        <begin position="89"/>
        <end position="226"/>
    </location>
</feature>
<comment type="similarity">
    <text evidence="1">Belongs to the membrane fusion protein (MFP) (TC 8.A.1) family.</text>
</comment>
<feature type="transmembrane region" description="Helical" evidence="4">
    <location>
        <begin position="6"/>
        <end position="25"/>
    </location>
</feature>
<evidence type="ECO:0000313" key="9">
    <source>
        <dbReference type="Proteomes" id="UP000677812"/>
    </source>
</evidence>
<dbReference type="Gene3D" id="1.10.287.470">
    <property type="entry name" value="Helix hairpin bin"/>
    <property type="match status" value="1"/>
</dbReference>
<evidence type="ECO:0000259" key="7">
    <source>
        <dbReference type="Pfam" id="PF25975"/>
    </source>
</evidence>
<dbReference type="InterPro" id="IPR051909">
    <property type="entry name" value="MFP_Cation_Efflux"/>
</dbReference>
<dbReference type="PANTHER" id="PTHR30097:SF4">
    <property type="entry name" value="SLR6042 PROTEIN"/>
    <property type="match status" value="1"/>
</dbReference>
<dbReference type="Pfam" id="PF25975">
    <property type="entry name" value="CzcB_C"/>
    <property type="match status" value="1"/>
</dbReference>
<dbReference type="Proteomes" id="UP000677812">
    <property type="component" value="Unassembled WGS sequence"/>
</dbReference>
<dbReference type="Pfam" id="PF25973">
    <property type="entry name" value="BSH_CzcB"/>
    <property type="match status" value="1"/>
</dbReference>
<keyword evidence="2" id="KW-0813">Transport</keyword>
<dbReference type="SUPFAM" id="SSF111369">
    <property type="entry name" value="HlyD-like secretion proteins"/>
    <property type="match status" value="1"/>
</dbReference>
<dbReference type="InterPro" id="IPR006143">
    <property type="entry name" value="RND_pump_MFP"/>
</dbReference>
<dbReference type="NCBIfam" id="TIGR01730">
    <property type="entry name" value="RND_mfp"/>
    <property type="match status" value="1"/>
</dbReference>
<comment type="caution">
    <text evidence="8">The sequence shown here is derived from an EMBL/GenBank/DDBJ whole genome shotgun (WGS) entry which is preliminary data.</text>
</comment>
<evidence type="ECO:0000259" key="5">
    <source>
        <dbReference type="Pfam" id="PF25954"/>
    </source>
</evidence>
<dbReference type="PANTHER" id="PTHR30097">
    <property type="entry name" value="CATION EFFLUX SYSTEM PROTEIN CUSB"/>
    <property type="match status" value="1"/>
</dbReference>
<evidence type="ECO:0000313" key="8">
    <source>
        <dbReference type="EMBL" id="MBR0558651.1"/>
    </source>
</evidence>
<dbReference type="InterPro" id="IPR058792">
    <property type="entry name" value="Beta-barrel_RND_2"/>
</dbReference>
<evidence type="ECO:0000259" key="6">
    <source>
        <dbReference type="Pfam" id="PF25973"/>
    </source>
</evidence>
<feature type="domain" description="CusB-like beta-barrel" evidence="5">
    <location>
        <begin position="235"/>
        <end position="310"/>
    </location>
</feature>
<name>A0ABS5E462_9PROT</name>
<protein>
    <submittedName>
        <fullName evidence="8">Efflux RND transporter periplasmic adaptor subunit</fullName>
    </submittedName>
</protein>
<keyword evidence="4" id="KW-0472">Membrane</keyword>
<evidence type="ECO:0000256" key="2">
    <source>
        <dbReference type="ARBA" id="ARBA00022448"/>
    </source>
</evidence>
<keyword evidence="3" id="KW-0175">Coiled coil</keyword>
<keyword evidence="4" id="KW-0812">Transmembrane</keyword>
<dbReference type="Gene3D" id="2.40.50.100">
    <property type="match status" value="1"/>
</dbReference>
<gene>
    <name evidence="8" type="ORF">KB213_01050</name>
</gene>